<dbReference type="AlphaFoldDB" id="A0A495XPI7"/>
<evidence type="ECO:0000313" key="2">
    <source>
        <dbReference type="Proteomes" id="UP000272729"/>
    </source>
</evidence>
<keyword evidence="2" id="KW-1185">Reference proteome</keyword>
<name>A0A495XPI7_9PSEU</name>
<protein>
    <submittedName>
        <fullName evidence="1">Uncharacterized protein</fullName>
    </submittedName>
</protein>
<dbReference type="Proteomes" id="UP000272729">
    <property type="component" value="Unassembled WGS sequence"/>
</dbReference>
<organism evidence="1 2">
    <name type="scientific">Saccharothrix variisporea</name>
    <dbReference type="NCBI Taxonomy" id="543527"/>
    <lineage>
        <taxon>Bacteria</taxon>
        <taxon>Bacillati</taxon>
        <taxon>Actinomycetota</taxon>
        <taxon>Actinomycetes</taxon>
        <taxon>Pseudonocardiales</taxon>
        <taxon>Pseudonocardiaceae</taxon>
        <taxon>Saccharothrix</taxon>
    </lineage>
</organism>
<dbReference type="EMBL" id="RBXR01000001">
    <property type="protein sequence ID" value="RKT74373.1"/>
    <property type="molecule type" value="Genomic_DNA"/>
</dbReference>
<proteinExistence type="predicted"/>
<reference evidence="1 2" key="1">
    <citation type="submission" date="2018-10" db="EMBL/GenBank/DDBJ databases">
        <title>Sequencing the genomes of 1000 actinobacteria strains.</title>
        <authorList>
            <person name="Klenk H.-P."/>
        </authorList>
    </citation>
    <scope>NUCLEOTIDE SEQUENCE [LARGE SCALE GENOMIC DNA]</scope>
    <source>
        <strain evidence="1 2">DSM 43911</strain>
    </source>
</reference>
<comment type="caution">
    <text evidence="1">The sequence shown here is derived from an EMBL/GenBank/DDBJ whole genome shotgun (WGS) entry which is preliminary data.</text>
</comment>
<sequence length="330" mass="36616">MSTSPKREAGGAPVTPHEDQADFLGDTFLEARQTCRQAVVESDALPYVAYFSQGIFTFSADRLGEHYRGRSALHRLGRQLGHAADDLDGVLQEPRTGPLIRVVLHTDKGAVMRNVVVPKEHVVAVTLDSTSRPDLPLTDVEEVTNTDQALSALGTRLRSRISLRSLNPGGWESAEVVRRLNAVGSDWEPRVAEFRDVPDEVRAACRAAVRSEDLQYLAYYTGGELALEVDHLGHHALEPFFTQIAVDTRRSFYRVFGSQLEAVARRFNRIIAGAPPGGLVRRFVLDVEQGAVYYYRLDVGAYLVGVTIDQSRVRHTDERLARLAIRLADV</sequence>
<gene>
    <name evidence="1" type="ORF">DFJ66_7718</name>
</gene>
<accession>A0A495XPI7</accession>
<evidence type="ECO:0000313" key="1">
    <source>
        <dbReference type="EMBL" id="RKT74373.1"/>
    </source>
</evidence>